<dbReference type="AlphaFoldDB" id="A0A7W9SHC8"/>
<dbReference type="Proteomes" id="UP000522163">
    <property type="component" value="Unassembled WGS sequence"/>
</dbReference>
<dbReference type="GeneID" id="85015716"/>
<reference evidence="1 2" key="1">
    <citation type="submission" date="2020-08" db="EMBL/GenBank/DDBJ databases">
        <title>Genomic Encyclopedia of Type Strains, Phase IV (KMG-IV): sequencing the most valuable type-strain genomes for metagenomic binning, comparative biology and taxonomic classification.</title>
        <authorList>
            <person name="Goeker M."/>
        </authorList>
    </citation>
    <scope>NUCLEOTIDE SEQUENCE [LARGE SCALE GENOMIC DNA]</scope>
    <source>
        <strain evidence="1 2">DSM 17245</strain>
    </source>
</reference>
<gene>
    <name evidence="1" type="ORF">HNQ46_002204</name>
</gene>
<name>A0A7W9SHC8_9FIRM</name>
<sequence length="207" mass="24085">MEKKLDFFYIGESYGGNQDWCFDHMMQLGGCGAITACDSSIYLALHHGKKSLYSGNLEKLDQDEYLYFTEEMKKYLHPRWSGIDKPELYVEGYQNFLKDHQEENLMMTIVSGEENVAKAKDCIVEQIDKNLPVPILVLNHQNQDLDDYIWHWFLLIGYRYQGEDPLAEGNDFQIQTVTYSEAAWISLEALWDTGYKTKGGLIKYHLL</sequence>
<accession>A0A7W9SHC8</accession>
<evidence type="ECO:0000313" key="1">
    <source>
        <dbReference type="EMBL" id="MBB6042208.1"/>
    </source>
</evidence>
<evidence type="ECO:0000313" key="2">
    <source>
        <dbReference type="Proteomes" id="UP000522163"/>
    </source>
</evidence>
<dbReference type="RefSeq" id="WP_183684703.1">
    <property type="nucleotide sequence ID" value="NZ_JACHHH010000013.1"/>
</dbReference>
<protein>
    <submittedName>
        <fullName evidence="1">Uncharacterized protein</fullName>
    </submittedName>
</protein>
<dbReference type="EMBL" id="JACHHH010000013">
    <property type="protein sequence ID" value="MBB6042208.1"/>
    <property type="molecule type" value="Genomic_DNA"/>
</dbReference>
<organism evidence="1 2">
    <name type="scientific">Oribacterium sinus</name>
    <dbReference type="NCBI Taxonomy" id="237576"/>
    <lineage>
        <taxon>Bacteria</taxon>
        <taxon>Bacillati</taxon>
        <taxon>Bacillota</taxon>
        <taxon>Clostridia</taxon>
        <taxon>Lachnospirales</taxon>
        <taxon>Lachnospiraceae</taxon>
        <taxon>Oribacterium</taxon>
    </lineage>
</organism>
<proteinExistence type="predicted"/>
<comment type="caution">
    <text evidence="1">The sequence shown here is derived from an EMBL/GenBank/DDBJ whole genome shotgun (WGS) entry which is preliminary data.</text>
</comment>